<dbReference type="eggNOG" id="COG0596">
    <property type="taxonomic scope" value="Bacteria"/>
</dbReference>
<comment type="caution">
    <text evidence="2">The sequence shown here is derived from an EMBL/GenBank/DDBJ whole genome shotgun (WGS) entry which is preliminary data.</text>
</comment>
<evidence type="ECO:0000313" key="3">
    <source>
        <dbReference type="Proteomes" id="UP000004080"/>
    </source>
</evidence>
<dbReference type="Proteomes" id="UP000004080">
    <property type="component" value="Unassembled WGS sequence"/>
</dbReference>
<dbReference type="SUPFAM" id="SSF53474">
    <property type="entry name" value="alpha/beta-Hydrolases"/>
    <property type="match status" value="1"/>
</dbReference>
<evidence type="ECO:0000313" key="2">
    <source>
        <dbReference type="EMBL" id="EIT86475.1"/>
    </source>
</evidence>
<reference evidence="2 3" key="1">
    <citation type="journal article" date="2012" name="J. Bacteriol.">
        <title>Genome of Bacillus macauensis ZFHKF-1, a Long-Chain-Forming Bacterium.</title>
        <authorList>
            <person name="Cai L."/>
            <person name="Zhang T."/>
        </authorList>
    </citation>
    <scope>NUCLEOTIDE SEQUENCE [LARGE SCALE GENOMIC DNA]</scope>
    <source>
        <strain evidence="2 3">ZFHKF-1</strain>
    </source>
</reference>
<dbReference type="InterPro" id="IPR050471">
    <property type="entry name" value="AB_hydrolase"/>
</dbReference>
<name>I8UHX7_9BACL</name>
<proteinExistence type="predicted"/>
<dbReference type="Pfam" id="PF00561">
    <property type="entry name" value="Abhydrolase_1"/>
    <property type="match status" value="1"/>
</dbReference>
<dbReference type="PANTHER" id="PTHR43433:SF5">
    <property type="entry name" value="AB HYDROLASE-1 DOMAIN-CONTAINING PROTEIN"/>
    <property type="match status" value="1"/>
</dbReference>
<dbReference type="STRING" id="1196324.A374_05916"/>
<dbReference type="RefSeq" id="WP_007201280.1">
    <property type="nucleotide sequence ID" value="NZ_AKKV01000021.1"/>
</dbReference>
<dbReference type="PATRIC" id="fig|1196324.3.peg.1205"/>
<accession>I8UHX7</accession>
<protein>
    <submittedName>
        <fullName evidence="2">Alpha/beta hydrolase fold protein</fullName>
    </submittedName>
</protein>
<organism evidence="2 3">
    <name type="scientific">Fictibacillus macauensis ZFHKF-1</name>
    <dbReference type="NCBI Taxonomy" id="1196324"/>
    <lineage>
        <taxon>Bacteria</taxon>
        <taxon>Bacillati</taxon>
        <taxon>Bacillota</taxon>
        <taxon>Bacilli</taxon>
        <taxon>Bacillales</taxon>
        <taxon>Fictibacillaceae</taxon>
        <taxon>Fictibacillus</taxon>
    </lineage>
</organism>
<dbReference type="GO" id="GO:0004806">
    <property type="term" value="F:triacylglycerol lipase activity"/>
    <property type="evidence" value="ECO:0007669"/>
    <property type="project" value="TreeGrafter"/>
</dbReference>
<keyword evidence="3" id="KW-1185">Reference proteome</keyword>
<dbReference type="PANTHER" id="PTHR43433">
    <property type="entry name" value="HYDROLASE, ALPHA/BETA FOLD FAMILY PROTEIN"/>
    <property type="match status" value="1"/>
</dbReference>
<evidence type="ECO:0000259" key="1">
    <source>
        <dbReference type="Pfam" id="PF00561"/>
    </source>
</evidence>
<sequence length="270" mass="30419">MPTIQVNGIQLYYEECGQGEPVLLLHGLGGDQQTMEIEKEALQAHYRVIALDARGHGCSQKPAQFTLSDLIQDVIAFMDALHLAKASLLGVSMGSYIAQGVASEVPERIEKLILVVTKSYSQSSSIAELIEQHKETLHDIPQEEVMNHLVPYIYHDVKKVMEWAMKIEPQVYVWSEIERQAAQNAITHFDFRTVLSRVTATTLVISGKHDGLNPPHYGRETAHLIQGAQFVEFEHSGHAPSAEERETYTKCLQSFLTQEVVLSEERLERR</sequence>
<dbReference type="InterPro" id="IPR000073">
    <property type="entry name" value="AB_hydrolase_1"/>
</dbReference>
<keyword evidence="2" id="KW-0378">Hydrolase</keyword>
<dbReference type="InterPro" id="IPR029058">
    <property type="entry name" value="AB_hydrolase_fold"/>
</dbReference>
<dbReference type="OrthoDB" id="9805423at2"/>
<dbReference type="Gene3D" id="3.40.50.1820">
    <property type="entry name" value="alpha/beta hydrolase"/>
    <property type="match status" value="1"/>
</dbReference>
<dbReference type="AlphaFoldDB" id="I8UHX7"/>
<feature type="domain" description="AB hydrolase-1" evidence="1">
    <location>
        <begin position="21"/>
        <end position="120"/>
    </location>
</feature>
<dbReference type="EMBL" id="AKKV01000021">
    <property type="protein sequence ID" value="EIT86475.1"/>
    <property type="molecule type" value="Genomic_DNA"/>
</dbReference>
<dbReference type="GO" id="GO:0046503">
    <property type="term" value="P:glycerolipid catabolic process"/>
    <property type="evidence" value="ECO:0007669"/>
    <property type="project" value="TreeGrafter"/>
</dbReference>
<dbReference type="PRINTS" id="PR00111">
    <property type="entry name" value="ABHYDROLASE"/>
</dbReference>
<gene>
    <name evidence="2" type="ORF">A374_05916</name>
</gene>